<evidence type="ECO:0000256" key="1">
    <source>
        <dbReference type="ARBA" id="ARBA00004479"/>
    </source>
</evidence>
<evidence type="ECO:0000256" key="3">
    <source>
        <dbReference type="ARBA" id="ARBA00022737"/>
    </source>
</evidence>
<dbReference type="OMA" id="QQRCTSD"/>
<dbReference type="InterPro" id="IPR006581">
    <property type="entry name" value="VPS10"/>
</dbReference>
<dbReference type="GO" id="GO:0006892">
    <property type="term" value="P:post-Golgi vesicle-mediated transport"/>
    <property type="evidence" value="ECO:0000318"/>
    <property type="project" value="GO_Central"/>
</dbReference>
<dbReference type="Gene3D" id="2.10.70.80">
    <property type="match status" value="1"/>
</dbReference>
<comment type="similarity">
    <text evidence="2">Belongs to the VPS10-related sortilin family. SORCS subfamily.</text>
</comment>
<dbReference type="GO" id="GO:0005794">
    <property type="term" value="C:Golgi apparatus"/>
    <property type="evidence" value="ECO:0000318"/>
    <property type="project" value="GO_Central"/>
</dbReference>
<dbReference type="GeneID" id="118413508"/>
<name>A0A9J7MN48_BRAFL</name>
<comment type="subcellular location">
    <subcellularLocation>
        <location evidence="1">Membrane</location>
        <topology evidence="1">Single-pass type I membrane protein</topology>
    </subcellularLocation>
</comment>
<dbReference type="SMART" id="SM00089">
    <property type="entry name" value="PKD"/>
    <property type="match status" value="2"/>
</dbReference>
<feature type="transmembrane region" description="Helical" evidence="7">
    <location>
        <begin position="1036"/>
        <end position="1057"/>
    </location>
</feature>
<keyword evidence="4 7" id="KW-0472">Membrane</keyword>
<dbReference type="SUPFAM" id="SSF49299">
    <property type="entry name" value="PKD domain"/>
    <property type="match status" value="2"/>
</dbReference>
<dbReference type="RefSeq" id="XP_035672844.1">
    <property type="nucleotide sequence ID" value="XM_035816951.1"/>
</dbReference>
<dbReference type="InterPro" id="IPR013783">
    <property type="entry name" value="Ig-like_fold"/>
</dbReference>
<dbReference type="InterPro" id="IPR022409">
    <property type="entry name" value="PKD/Chitinase_dom"/>
</dbReference>
<reference evidence="10" key="2">
    <citation type="submission" date="2025-08" db="UniProtKB">
        <authorList>
            <consortium name="RefSeq"/>
        </authorList>
    </citation>
    <scope>IDENTIFICATION</scope>
    <source>
        <strain evidence="10">S238N-H82</strain>
        <tissue evidence="10">Testes</tissue>
    </source>
</reference>
<gene>
    <name evidence="10" type="primary">LOC118413508</name>
</gene>
<dbReference type="KEGG" id="bfo:118413508"/>
<keyword evidence="5" id="KW-0325">Glycoprotein</keyword>
<protein>
    <submittedName>
        <fullName evidence="10">VPS10 domain-containing receptor SorCS3-like</fullName>
    </submittedName>
</protein>
<keyword evidence="3" id="KW-0677">Repeat</keyword>
<dbReference type="SMART" id="SM00602">
    <property type="entry name" value="VPS10"/>
    <property type="match status" value="1"/>
</dbReference>
<dbReference type="InterPro" id="IPR035986">
    <property type="entry name" value="PKD_dom_sf"/>
</dbReference>
<dbReference type="Gene3D" id="2.60.40.10">
    <property type="entry name" value="Immunoglobulins"/>
    <property type="match status" value="2"/>
</dbReference>
<feature type="region of interest" description="Disordered" evidence="6">
    <location>
        <begin position="38"/>
        <end position="65"/>
    </location>
</feature>
<organism evidence="9 10">
    <name type="scientific">Branchiostoma floridae</name>
    <name type="common">Florida lancelet</name>
    <name type="synonym">Amphioxus</name>
    <dbReference type="NCBI Taxonomy" id="7739"/>
    <lineage>
        <taxon>Eukaryota</taxon>
        <taxon>Metazoa</taxon>
        <taxon>Chordata</taxon>
        <taxon>Cephalochordata</taxon>
        <taxon>Leptocardii</taxon>
        <taxon>Amphioxiformes</taxon>
        <taxon>Branchiostomatidae</taxon>
        <taxon>Branchiostoma</taxon>
    </lineage>
</organism>
<dbReference type="OrthoDB" id="443634at2759"/>
<evidence type="ECO:0000259" key="8">
    <source>
        <dbReference type="PROSITE" id="PS50093"/>
    </source>
</evidence>
<feature type="domain" description="PKD" evidence="8">
    <location>
        <begin position="736"/>
        <end position="802"/>
    </location>
</feature>
<dbReference type="Proteomes" id="UP000001554">
    <property type="component" value="Chromosome 4"/>
</dbReference>
<evidence type="ECO:0000313" key="9">
    <source>
        <dbReference type="Proteomes" id="UP000001554"/>
    </source>
</evidence>
<keyword evidence="9" id="KW-1185">Reference proteome</keyword>
<feature type="domain" description="PKD" evidence="8">
    <location>
        <begin position="833"/>
        <end position="897"/>
    </location>
</feature>
<evidence type="ECO:0000256" key="7">
    <source>
        <dbReference type="SAM" id="Phobius"/>
    </source>
</evidence>
<dbReference type="AlphaFoldDB" id="A0A9J7MN48"/>
<dbReference type="PANTHER" id="PTHR12106">
    <property type="entry name" value="SORTILIN RELATED"/>
    <property type="match status" value="1"/>
</dbReference>
<dbReference type="InterPro" id="IPR015943">
    <property type="entry name" value="WD40/YVTN_repeat-like_dom_sf"/>
</dbReference>
<dbReference type="InterPro" id="IPR031777">
    <property type="entry name" value="Sortilin_C"/>
</dbReference>
<evidence type="ECO:0000256" key="6">
    <source>
        <dbReference type="SAM" id="MobiDB-lite"/>
    </source>
</evidence>
<dbReference type="SUPFAM" id="SSF110296">
    <property type="entry name" value="Oligoxyloglucan reducing end-specific cellobiohydrolase"/>
    <property type="match status" value="2"/>
</dbReference>
<evidence type="ECO:0000256" key="5">
    <source>
        <dbReference type="ARBA" id="ARBA00023180"/>
    </source>
</evidence>
<dbReference type="CDD" id="cd00146">
    <property type="entry name" value="PKD"/>
    <property type="match status" value="1"/>
</dbReference>
<dbReference type="Gene3D" id="3.30.60.270">
    <property type="match status" value="1"/>
</dbReference>
<dbReference type="Gene3D" id="2.130.10.10">
    <property type="entry name" value="YVTN repeat-like/Quinoprotein amine dehydrogenase"/>
    <property type="match status" value="1"/>
</dbReference>
<keyword evidence="7" id="KW-1133">Transmembrane helix</keyword>
<accession>A0A9J7MN48</accession>
<sequence>MATAAKFLGGVFVLILIFNPAWTKITSRKQLYRPQVVERSSSEDSDPLQPHRPERSTHVGAVKSTKTRLESSVFVLGTNRTNHNQAIIHWSGENSEAIFVLTRRIAYNQSVMDSTFWRSTDDGHNFNNETNKFTAGTVLSHYYVCPINKNKLILLIANNKSLYYTDDEGTTYHLVQNLPFQPTDLMFHPSRDDWVLGYDSHSQKLYISMNLGRQWNTLHTHVTKGHYYWGVKGVDKDDHLVHMEVYDSHAGGYLYVSCLIPHCSHKNAHRDLSTVDKNSLLVQDQYIFVEKSAVEVTMYVSWKRGDFQKAVLPRNVRAEDFHILSTDEDQVFLAANHRDNLTSLYLSDTTGLYYVLTLENVVALSLPSGFLVDVQEVKGLKGTFVANQHTPRRDPRTLITWDKGGEWSLVQAPVNDIHGQPFNCTLPSCSLHLHMDFSKTIYRIPSIMSRQSSVGLVMAQGNVGDDLDSISSDVYVSHNGGLTWGQVLEGRYYVVFTDHGGAIVAVKLQSGKPTDTLEYSCTEGQKWESFKFTDTPLLIDGVLNEPEEATLIILIFGHLQSDSRWYVVRLDFGSILTAKCTDQDYTTWVPSDQLGRHCLLGERKVYEKRKVESECYNGRNYEREINTTICQCTPEDFECDYGFQRSGANRTVCLVTDWFDPNKPLGECPEGHFFLRSSGYRKIPSDNCTGGVTDQYKPHQVPCPLQKAEGLHLTADVGPAAPTHTNVTFHLTQDRGSKASTVYTWDFGDGVVTSQPGLSNSSTQVHSYDTAGTYAVSVSANNSAGCTSTTMYIKVNDKITTLKACAPSALCVNKPWNFTVTPLAGDGHVPTISNQSGLGLIHYVWDFDDEEETDTRTPLLSWRPSMVHTYRETGKYSWTVEAINPVSRIQQEEDIQVYDILKTLELSFTATLDMANKGTAQWRQQFGDLLEKQLQEVLNVSAAHLAVTVFPYIPTRVLVSVFPPCNLTAELSVPEKDSAEAANCVNELTKTLKAAVDADKVTMILAGGLIVKALRVYVLQECAPPIPQAQGSYQSVIIGVLALVIIIILLLLLGYFWKRKRERSNWYSQMPAPPSLMNDAGEMLSPAEDLLDQEITEEEFLDDIEDDSFQPVSQPTLVMMSGVGPSTGGGGNMPC</sequence>
<dbReference type="PANTHER" id="PTHR12106:SF47">
    <property type="entry name" value="VPS10 DOMAIN-CONTAINING RECEPTOR SORCS3-LIKE"/>
    <property type="match status" value="1"/>
</dbReference>
<dbReference type="InterPro" id="IPR050310">
    <property type="entry name" value="VPS10-sortilin"/>
</dbReference>
<dbReference type="Pfam" id="PF15902">
    <property type="entry name" value="Sortilin-Vps10"/>
    <property type="match status" value="1"/>
</dbReference>
<reference evidence="9" key="1">
    <citation type="journal article" date="2020" name="Nat. Ecol. Evol.">
        <title>Deeply conserved synteny resolves early events in vertebrate evolution.</title>
        <authorList>
            <person name="Simakov O."/>
            <person name="Marletaz F."/>
            <person name="Yue J.X."/>
            <person name="O'Connell B."/>
            <person name="Jenkins J."/>
            <person name="Brandt A."/>
            <person name="Calef R."/>
            <person name="Tung C.H."/>
            <person name="Huang T.K."/>
            <person name="Schmutz J."/>
            <person name="Satoh N."/>
            <person name="Yu J.K."/>
            <person name="Putnam N.H."/>
            <person name="Green R.E."/>
            <person name="Rokhsar D.S."/>
        </authorList>
    </citation>
    <scope>NUCLEOTIDE SEQUENCE [LARGE SCALE GENOMIC DNA]</scope>
    <source>
        <strain evidence="9">S238N-H82</strain>
    </source>
</reference>
<keyword evidence="7" id="KW-0812">Transmembrane</keyword>
<dbReference type="InterPro" id="IPR031778">
    <property type="entry name" value="Sortilin_N"/>
</dbReference>
<dbReference type="Pfam" id="PF15901">
    <property type="entry name" value="Sortilin_C"/>
    <property type="match status" value="1"/>
</dbReference>
<dbReference type="Pfam" id="PF00801">
    <property type="entry name" value="PKD"/>
    <property type="match status" value="1"/>
</dbReference>
<proteinExistence type="inferred from homology"/>
<evidence type="ECO:0000313" key="10">
    <source>
        <dbReference type="RefSeq" id="XP_035672844.1"/>
    </source>
</evidence>
<dbReference type="GO" id="GO:0016020">
    <property type="term" value="C:membrane"/>
    <property type="evidence" value="ECO:0000318"/>
    <property type="project" value="GO_Central"/>
</dbReference>
<dbReference type="PROSITE" id="PS50093">
    <property type="entry name" value="PKD"/>
    <property type="match status" value="2"/>
</dbReference>
<evidence type="ECO:0000256" key="2">
    <source>
        <dbReference type="ARBA" id="ARBA00010818"/>
    </source>
</evidence>
<dbReference type="InterPro" id="IPR000601">
    <property type="entry name" value="PKD_dom"/>
</dbReference>
<evidence type="ECO:0000256" key="4">
    <source>
        <dbReference type="ARBA" id="ARBA00023136"/>
    </source>
</evidence>